<keyword evidence="1" id="KW-0472">Membrane</keyword>
<name>A0A5D2D9L7_GOSDA</name>
<evidence type="ECO:0000256" key="1">
    <source>
        <dbReference type="SAM" id="Phobius"/>
    </source>
</evidence>
<keyword evidence="3" id="KW-1185">Reference proteome</keyword>
<feature type="transmembrane region" description="Helical" evidence="1">
    <location>
        <begin position="66"/>
        <end position="89"/>
    </location>
</feature>
<dbReference type="EMBL" id="CM017702">
    <property type="protein sequence ID" value="TYG78447.1"/>
    <property type="molecule type" value="Genomic_DNA"/>
</dbReference>
<dbReference type="Proteomes" id="UP000323506">
    <property type="component" value="Chromosome D02"/>
</dbReference>
<protein>
    <submittedName>
        <fullName evidence="2">Uncharacterized protein</fullName>
    </submittedName>
</protein>
<evidence type="ECO:0000313" key="3">
    <source>
        <dbReference type="Proteomes" id="UP000323506"/>
    </source>
</evidence>
<dbReference type="AlphaFoldDB" id="A0A5D2D9L7"/>
<accession>A0A5D2D9L7</accession>
<gene>
    <name evidence="2" type="ORF">ES288_D02G059400v1</name>
</gene>
<reference evidence="2 3" key="1">
    <citation type="submission" date="2019-06" db="EMBL/GenBank/DDBJ databases">
        <title>WGS assembly of Gossypium darwinii.</title>
        <authorList>
            <person name="Chen Z.J."/>
            <person name="Sreedasyam A."/>
            <person name="Ando A."/>
            <person name="Song Q."/>
            <person name="De L."/>
            <person name="Hulse-Kemp A."/>
            <person name="Ding M."/>
            <person name="Ye W."/>
            <person name="Kirkbride R."/>
            <person name="Jenkins J."/>
            <person name="Plott C."/>
            <person name="Lovell J."/>
            <person name="Lin Y.-M."/>
            <person name="Vaughn R."/>
            <person name="Liu B."/>
            <person name="Li W."/>
            <person name="Simpson S."/>
            <person name="Scheffler B."/>
            <person name="Saski C."/>
            <person name="Grover C."/>
            <person name="Hu G."/>
            <person name="Conover J."/>
            <person name="Carlson J."/>
            <person name="Shu S."/>
            <person name="Boston L."/>
            <person name="Williams M."/>
            <person name="Peterson D."/>
            <person name="Mcgee K."/>
            <person name="Jones D."/>
            <person name="Wendel J."/>
            <person name="Stelly D."/>
            <person name="Grimwood J."/>
            <person name="Schmutz J."/>
        </authorList>
    </citation>
    <scope>NUCLEOTIDE SEQUENCE [LARGE SCALE GENOMIC DNA]</scope>
    <source>
        <strain evidence="2">1808015.09</strain>
    </source>
</reference>
<keyword evidence="1" id="KW-1133">Transmembrane helix</keyword>
<proteinExistence type="predicted"/>
<keyword evidence="1" id="KW-0812">Transmembrane</keyword>
<evidence type="ECO:0000313" key="2">
    <source>
        <dbReference type="EMBL" id="TYG78447.1"/>
    </source>
</evidence>
<organism evidence="2 3">
    <name type="scientific">Gossypium darwinii</name>
    <name type="common">Darwin's cotton</name>
    <name type="synonym">Gossypium barbadense var. darwinii</name>
    <dbReference type="NCBI Taxonomy" id="34276"/>
    <lineage>
        <taxon>Eukaryota</taxon>
        <taxon>Viridiplantae</taxon>
        <taxon>Streptophyta</taxon>
        <taxon>Embryophyta</taxon>
        <taxon>Tracheophyta</taxon>
        <taxon>Spermatophyta</taxon>
        <taxon>Magnoliopsida</taxon>
        <taxon>eudicotyledons</taxon>
        <taxon>Gunneridae</taxon>
        <taxon>Pentapetalae</taxon>
        <taxon>rosids</taxon>
        <taxon>malvids</taxon>
        <taxon>Malvales</taxon>
        <taxon>Malvaceae</taxon>
        <taxon>Malvoideae</taxon>
        <taxon>Gossypium</taxon>
    </lineage>
</organism>
<sequence>MHASRTFRKELSRKFVRRSVTLATFFGATSGSRNVFLLEPFRVLLNSEFEDLFRKKDTFERCAPWILYYFYILGINFVLQCFFVVNLIMCACNF</sequence>